<reference evidence="1" key="1">
    <citation type="submission" date="2018-11" db="EMBL/GenBank/DDBJ databases">
        <authorList>
            <consortium name="Genoscope - CEA"/>
            <person name="William W."/>
        </authorList>
    </citation>
    <scope>NUCLEOTIDE SEQUENCE</scope>
</reference>
<dbReference type="EMBL" id="LR031571">
    <property type="protein sequence ID" value="VDC76394.1"/>
    <property type="molecule type" value="Genomic_DNA"/>
</dbReference>
<organism evidence="1">
    <name type="scientific">Brassica campestris</name>
    <name type="common">Field mustard</name>
    <dbReference type="NCBI Taxonomy" id="3711"/>
    <lineage>
        <taxon>Eukaryota</taxon>
        <taxon>Viridiplantae</taxon>
        <taxon>Streptophyta</taxon>
        <taxon>Embryophyta</taxon>
        <taxon>Tracheophyta</taxon>
        <taxon>Spermatophyta</taxon>
        <taxon>Magnoliopsida</taxon>
        <taxon>eudicotyledons</taxon>
        <taxon>Gunneridae</taxon>
        <taxon>Pentapetalae</taxon>
        <taxon>rosids</taxon>
        <taxon>malvids</taxon>
        <taxon>Brassicales</taxon>
        <taxon>Brassicaceae</taxon>
        <taxon>Brassiceae</taxon>
        <taxon>Brassica</taxon>
    </lineage>
</organism>
<name>A0A3P5ZLS3_BRACM</name>
<protein>
    <submittedName>
        <fullName evidence="1">Uncharacterized protein</fullName>
    </submittedName>
</protein>
<dbReference type="AlphaFoldDB" id="A0A3P5ZLS3"/>
<proteinExistence type="predicted"/>
<evidence type="ECO:0000313" key="1">
    <source>
        <dbReference type="EMBL" id="VDC76394.1"/>
    </source>
</evidence>
<gene>
    <name evidence="1" type="ORF">BRAA01T02896Z</name>
</gene>
<accession>A0A3P5ZLS3</accession>
<sequence>MTWSEEVQVLYCPFQVDGRHWIGVLETLLQPFGVLMPFLIHLNGGDALNEAATKSPLQLTRLDLPICCEQKGMLSIAAKTYAVEAFACFNPEYLKEFPKE</sequence>